<dbReference type="STRING" id="83401.SAMN05421742_106167"/>
<reference evidence="6" key="1">
    <citation type="submission" date="2016-10" db="EMBL/GenBank/DDBJ databases">
        <authorList>
            <person name="Varghese N."/>
            <person name="Submissions S."/>
        </authorList>
    </citation>
    <scope>NUCLEOTIDE SEQUENCE [LARGE SCALE GENOMIC DNA]</scope>
    <source>
        <strain evidence="6">930I</strain>
    </source>
</reference>
<evidence type="ECO:0000259" key="4">
    <source>
        <dbReference type="Pfam" id="PF13614"/>
    </source>
</evidence>
<name>A0A1G8C059_9PROT</name>
<protein>
    <submittedName>
        <fullName evidence="5">Pilus assembly protein CpaE</fullName>
    </submittedName>
</protein>
<dbReference type="SUPFAM" id="SSF52540">
    <property type="entry name" value="P-loop containing nucleoside triphosphate hydrolases"/>
    <property type="match status" value="1"/>
</dbReference>
<evidence type="ECO:0000256" key="3">
    <source>
        <dbReference type="SAM" id="MobiDB-lite"/>
    </source>
</evidence>
<evidence type="ECO:0000256" key="1">
    <source>
        <dbReference type="ARBA" id="ARBA00022741"/>
    </source>
</evidence>
<dbReference type="GO" id="GO:0005829">
    <property type="term" value="C:cytosol"/>
    <property type="evidence" value="ECO:0007669"/>
    <property type="project" value="TreeGrafter"/>
</dbReference>
<dbReference type="GO" id="GO:0005524">
    <property type="term" value="F:ATP binding"/>
    <property type="evidence" value="ECO:0007669"/>
    <property type="project" value="UniProtKB-KW"/>
</dbReference>
<dbReference type="OrthoDB" id="9783172at2"/>
<evidence type="ECO:0000313" key="5">
    <source>
        <dbReference type="EMBL" id="SDH38832.1"/>
    </source>
</evidence>
<dbReference type="PANTHER" id="PTHR43384:SF6">
    <property type="entry name" value="SEPTUM SITE-DETERMINING PROTEIN MIND HOMOLOG, CHLOROPLASTIC"/>
    <property type="match status" value="1"/>
</dbReference>
<dbReference type="EMBL" id="FNCV01000006">
    <property type="protein sequence ID" value="SDH38832.1"/>
    <property type="molecule type" value="Genomic_DNA"/>
</dbReference>
<evidence type="ECO:0000313" key="6">
    <source>
        <dbReference type="Proteomes" id="UP000217076"/>
    </source>
</evidence>
<dbReference type="GO" id="GO:0009898">
    <property type="term" value="C:cytoplasmic side of plasma membrane"/>
    <property type="evidence" value="ECO:0007669"/>
    <property type="project" value="TreeGrafter"/>
</dbReference>
<feature type="compositionally biased region" description="Basic residues" evidence="3">
    <location>
        <begin position="397"/>
        <end position="413"/>
    </location>
</feature>
<keyword evidence="6" id="KW-1185">Reference proteome</keyword>
<keyword evidence="1" id="KW-0547">Nucleotide-binding</keyword>
<dbReference type="PANTHER" id="PTHR43384">
    <property type="entry name" value="SEPTUM SITE-DETERMINING PROTEIN MIND HOMOLOG, CHLOROPLASTIC-RELATED"/>
    <property type="match status" value="1"/>
</dbReference>
<organism evidence="5 6">
    <name type="scientific">Roseospirillum parvum</name>
    <dbReference type="NCBI Taxonomy" id="83401"/>
    <lineage>
        <taxon>Bacteria</taxon>
        <taxon>Pseudomonadati</taxon>
        <taxon>Pseudomonadota</taxon>
        <taxon>Alphaproteobacteria</taxon>
        <taxon>Rhodospirillales</taxon>
        <taxon>Rhodospirillaceae</taxon>
        <taxon>Roseospirillum</taxon>
    </lineage>
</organism>
<dbReference type="InterPro" id="IPR011006">
    <property type="entry name" value="CheY-like_superfamily"/>
</dbReference>
<feature type="domain" description="AAA" evidence="4">
    <location>
        <begin position="136"/>
        <end position="291"/>
    </location>
</feature>
<dbReference type="GO" id="GO:0016887">
    <property type="term" value="F:ATP hydrolysis activity"/>
    <property type="evidence" value="ECO:0007669"/>
    <property type="project" value="TreeGrafter"/>
</dbReference>
<dbReference type="InterPro" id="IPR025669">
    <property type="entry name" value="AAA_dom"/>
</dbReference>
<gene>
    <name evidence="5" type="ORF">SAMN05421742_106167</name>
</gene>
<sequence length="413" mass="44171">MLFRINIDAFVLTEPVQAALEQAARHPDLGRSNINLVPGGLAAAPTHYGDNTTPQLLIVEEGDDDRTMMENLGRLAEVCDPATKVVVVGQLNDIGLYRELISQGISDYLVTPITAHHIVQAVLSIFTDPSAPPRGRLISCIGARGGAGSSTVAYNVSHMLGKLYDEEVIVVDLDLSFGTAGLAFNVDAQQTVADALAQPDRLDSNLLDRFMARRDDLLRVFCAPERLGVAGEVEQDTLDMVLELVRQMAPYVVLDLPHQWSPWVQAMLAAADDVLLTATPDLAALRDAKNIADAMVAMRGADAPVHLVLNKVGLFPKGELSRKDFEDTIDLKVAASIPYDPGTFVNALNNGQLVAQSSKSSKLIEPLESLGGLVSGRQAAAAPKKGAFSWLTGGAGKPRRRAKKATGKPAKKS</sequence>
<dbReference type="SUPFAM" id="SSF52172">
    <property type="entry name" value="CheY-like"/>
    <property type="match status" value="1"/>
</dbReference>
<dbReference type="RefSeq" id="WP_092619608.1">
    <property type="nucleotide sequence ID" value="NZ_FNCV01000006.1"/>
</dbReference>
<feature type="region of interest" description="Disordered" evidence="3">
    <location>
        <begin position="390"/>
        <end position="413"/>
    </location>
</feature>
<accession>A0A1G8C059</accession>
<dbReference type="Pfam" id="PF13614">
    <property type="entry name" value="AAA_31"/>
    <property type="match status" value="1"/>
</dbReference>
<dbReference type="AlphaFoldDB" id="A0A1G8C059"/>
<proteinExistence type="predicted"/>
<dbReference type="InterPro" id="IPR050625">
    <property type="entry name" value="ParA/MinD_ATPase"/>
</dbReference>
<keyword evidence="2" id="KW-0067">ATP-binding</keyword>
<evidence type="ECO:0000256" key="2">
    <source>
        <dbReference type="ARBA" id="ARBA00022840"/>
    </source>
</evidence>
<dbReference type="Proteomes" id="UP000217076">
    <property type="component" value="Unassembled WGS sequence"/>
</dbReference>
<dbReference type="GO" id="GO:0051782">
    <property type="term" value="P:negative regulation of cell division"/>
    <property type="evidence" value="ECO:0007669"/>
    <property type="project" value="TreeGrafter"/>
</dbReference>
<dbReference type="Gene3D" id="3.40.50.300">
    <property type="entry name" value="P-loop containing nucleotide triphosphate hydrolases"/>
    <property type="match status" value="1"/>
</dbReference>
<dbReference type="Gene3D" id="3.40.50.2300">
    <property type="match status" value="1"/>
</dbReference>
<dbReference type="InterPro" id="IPR027417">
    <property type="entry name" value="P-loop_NTPase"/>
</dbReference>